<accession>A0A0M3JSV5</accession>
<keyword evidence="1" id="KW-1133">Transmembrane helix</keyword>
<protein>
    <submittedName>
        <fullName evidence="4">UPF0481 protein At3g02645</fullName>
    </submittedName>
</protein>
<reference evidence="2 3" key="2">
    <citation type="submission" date="2018-11" db="EMBL/GenBank/DDBJ databases">
        <authorList>
            <consortium name="Pathogen Informatics"/>
        </authorList>
    </citation>
    <scope>NUCLEOTIDE SEQUENCE [LARGE SCALE GENOMIC DNA]</scope>
</reference>
<dbReference type="WBParaSite" id="ASIM_0001108101-mRNA-1">
    <property type="protein sequence ID" value="ASIM_0001108101-mRNA-1"/>
    <property type="gene ID" value="ASIM_0001108101"/>
</dbReference>
<name>A0A0M3JSV5_ANISI</name>
<proteinExistence type="predicted"/>
<evidence type="ECO:0000256" key="1">
    <source>
        <dbReference type="SAM" id="Phobius"/>
    </source>
</evidence>
<reference evidence="4" key="1">
    <citation type="submission" date="2017-02" db="UniProtKB">
        <authorList>
            <consortium name="WormBaseParasite"/>
        </authorList>
    </citation>
    <scope>IDENTIFICATION</scope>
</reference>
<evidence type="ECO:0000313" key="3">
    <source>
        <dbReference type="Proteomes" id="UP000267096"/>
    </source>
</evidence>
<keyword evidence="1" id="KW-0812">Transmembrane</keyword>
<gene>
    <name evidence="2" type="ORF">ASIM_LOCUS10639</name>
</gene>
<keyword evidence="3" id="KW-1185">Reference proteome</keyword>
<dbReference type="AlphaFoldDB" id="A0A0M3JSV5"/>
<organism evidence="4">
    <name type="scientific">Anisakis simplex</name>
    <name type="common">Herring worm</name>
    <dbReference type="NCBI Taxonomy" id="6269"/>
    <lineage>
        <taxon>Eukaryota</taxon>
        <taxon>Metazoa</taxon>
        <taxon>Ecdysozoa</taxon>
        <taxon>Nematoda</taxon>
        <taxon>Chromadorea</taxon>
        <taxon>Rhabditida</taxon>
        <taxon>Spirurina</taxon>
        <taxon>Ascaridomorpha</taxon>
        <taxon>Ascaridoidea</taxon>
        <taxon>Anisakidae</taxon>
        <taxon>Anisakis</taxon>
        <taxon>Anisakis simplex complex</taxon>
    </lineage>
</organism>
<dbReference type="OrthoDB" id="5818751at2759"/>
<feature type="transmembrane region" description="Helical" evidence="1">
    <location>
        <begin position="201"/>
        <end position="225"/>
    </location>
</feature>
<evidence type="ECO:0000313" key="4">
    <source>
        <dbReference type="WBParaSite" id="ASIM_0001108101-mRNA-1"/>
    </source>
</evidence>
<evidence type="ECO:0000313" key="2">
    <source>
        <dbReference type="EMBL" id="VDK43359.1"/>
    </source>
</evidence>
<keyword evidence="1" id="KW-0472">Membrane</keyword>
<dbReference type="EMBL" id="UYRR01031009">
    <property type="protein sequence ID" value="VDK43359.1"/>
    <property type="molecule type" value="Genomic_DNA"/>
</dbReference>
<sequence length="233" mass="26697">MVLLLCRKQCQQLRKQKDFMTFLEQYETIIMNQITTLRQFENLIDNARKCDDRKRILIIYDSKRCSPIGRNSTNDNGVGNDDLLTFLSRAKLATSYSQLHVPSNDTELNFELFQRLQHLPSMVFCQLVVILQNAAYTSLVIDGKDADEIRTKIEMMKNEDCLMVRAPDGNDGWRVIREALNDIEKIFLKEENLSKELEWKFGCIMVGTTGGIAVVALAISIFWGLNGSSFVTK</sequence>
<dbReference type="Proteomes" id="UP000267096">
    <property type="component" value="Unassembled WGS sequence"/>
</dbReference>